<reference evidence="2 3" key="1">
    <citation type="submission" date="2024-06" db="EMBL/GenBank/DDBJ databases">
        <title>The Natural Products Discovery Center: Release of the First 8490 Sequenced Strains for Exploring Actinobacteria Biosynthetic Diversity.</title>
        <authorList>
            <person name="Kalkreuter E."/>
            <person name="Kautsar S.A."/>
            <person name="Yang D."/>
            <person name="Bader C.D."/>
            <person name="Teijaro C.N."/>
            <person name="Fluegel L."/>
            <person name="Davis C.M."/>
            <person name="Simpson J.R."/>
            <person name="Lauterbach L."/>
            <person name="Steele A.D."/>
            <person name="Gui C."/>
            <person name="Meng S."/>
            <person name="Li G."/>
            <person name="Viehrig K."/>
            <person name="Ye F."/>
            <person name="Su P."/>
            <person name="Kiefer A.F."/>
            <person name="Nichols A."/>
            <person name="Cepeda A.J."/>
            <person name="Yan W."/>
            <person name="Fan B."/>
            <person name="Jiang Y."/>
            <person name="Adhikari A."/>
            <person name="Zheng C.-J."/>
            <person name="Schuster L."/>
            <person name="Cowan T.M."/>
            <person name="Smanski M.J."/>
            <person name="Chevrette M.G."/>
            <person name="De Carvalho L.P.S."/>
            <person name="Shen B."/>
        </authorList>
    </citation>
    <scope>NUCLEOTIDE SEQUENCE [LARGE SCALE GENOMIC DNA]</scope>
    <source>
        <strain evidence="2 3">NPDC052347</strain>
    </source>
</reference>
<feature type="transmembrane region" description="Helical" evidence="1">
    <location>
        <begin position="290"/>
        <end position="310"/>
    </location>
</feature>
<keyword evidence="1" id="KW-0472">Membrane</keyword>
<accession>A0ABV3JZY2</accession>
<organism evidence="2 3">
    <name type="scientific">Streptomyces orinoci</name>
    <name type="common">Streptoverticillium orinoci</name>
    <dbReference type="NCBI Taxonomy" id="67339"/>
    <lineage>
        <taxon>Bacteria</taxon>
        <taxon>Bacillati</taxon>
        <taxon>Actinomycetota</taxon>
        <taxon>Actinomycetes</taxon>
        <taxon>Kitasatosporales</taxon>
        <taxon>Streptomycetaceae</taxon>
        <taxon>Streptomyces</taxon>
    </lineage>
</organism>
<comment type="caution">
    <text evidence="2">The sequence shown here is derived from an EMBL/GenBank/DDBJ whole genome shotgun (WGS) entry which is preliminary data.</text>
</comment>
<feature type="transmembrane region" description="Helical" evidence="1">
    <location>
        <begin position="97"/>
        <end position="117"/>
    </location>
</feature>
<keyword evidence="1" id="KW-0812">Transmembrane</keyword>
<evidence type="ECO:0000313" key="2">
    <source>
        <dbReference type="EMBL" id="MEV5508233.1"/>
    </source>
</evidence>
<gene>
    <name evidence="2" type="ORF">AB0L16_17405</name>
</gene>
<dbReference type="PANTHER" id="PTHR36840">
    <property type="entry name" value="BLL5714 PROTEIN"/>
    <property type="match status" value="1"/>
</dbReference>
<dbReference type="PANTHER" id="PTHR36840:SF1">
    <property type="entry name" value="BLL5714 PROTEIN"/>
    <property type="match status" value="1"/>
</dbReference>
<keyword evidence="3" id="KW-1185">Reference proteome</keyword>
<dbReference type="Proteomes" id="UP001552594">
    <property type="component" value="Unassembled WGS sequence"/>
</dbReference>
<feature type="transmembrane region" description="Helical" evidence="1">
    <location>
        <begin position="330"/>
        <end position="350"/>
    </location>
</feature>
<feature type="transmembrane region" description="Helical" evidence="1">
    <location>
        <begin position="68"/>
        <end position="85"/>
    </location>
</feature>
<feature type="transmembrane region" description="Helical" evidence="1">
    <location>
        <begin position="371"/>
        <end position="394"/>
    </location>
</feature>
<evidence type="ECO:0000256" key="1">
    <source>
        <dbReference type="SAM" id="Phobius"/>
    </source>
</evidence>
<protein>
    <submittedName>
        <fullName evidence="2">Low temperature requirement protein A</fullName>
    </submittedName>
</protein>
<proteinExistence type="predicted"/>
<feature type="transmembrane region" description="Helical" evidence="1">
    <location>
        <begin position="123"/>
        <end position="142"/>
    </location>
</feature>
<dbReference type="EMBL" id="JBFAUK010000012">
    <property type="protein sequence ID" value="MEV5508233.1"/>
    <property type="molecule type" value="Genomic_DNA"/>
</dbReference>
<feature type="transmembrane region" description="Helical" evidence="1">
    <location>
        <begin position="38"/>
        <end position="56"/>
    </location>
</feature>
<keyword evidence="1" id="KW-1133">Transmembrane helix</keyword>
<dbReference type="RefSeq" id="WP_206608421.1">
    <property type="nucleotide sequence ID" value="NZ_JBFAUK010000012.1"/>
</dbReference>
<feature type="transmembrane region" description="Helical" evidence="1">
    <location>
        <begin position="249"/>
        <end position="269"/>
    </location>
</feature>
<name>A0ABV3JZY2_STRON</name>
<dbReference type="InterPro" id="IPR010640">
    <property type="entry name" value="Low_temperature_requirement_A"/>
</dbReference>
<evidence type="ECO:0000313" key="3">
    <source>
        <dbReference type="Proteomes" id="UP001552594"/>
    </source>
</evidence>
<dbReference type="Pfam" id="PF06772">
    <property type="entry name" value="LtrA"/>
    <property type="match status" value="1"/>
</dbReference>
<sequence>MSEQSYVPEERPAATPTAGDPAWGTGMVAARRVSTLECFFDLVFVFTITQLTVLLVDDLSWARAGRVLLIFAVLFWMYGGYAYLTNQVPPETTARRVLLVAAMCGFLTCALAVPNVFGPDGVAFGLGFLSVNVVHSVLYALIHRQYVLSFALTNTAAAGCVTVAGWAGGGPAADGLWLAAVVLQNVTPLISHRITGDYTGGRARVSENLGALEPAHFVERHGLLLLIAFGESVVAIGAGASATPLDWSLLTDAALALALAAALWWTYFVRDEAAAEAALHRASGADRFRMGLTAYYYSFIPMLLGVAILAAGVKKSIGQLAHHLPPAPAVALAGGVALFLAGNVAFRASLGIRPRRHRIAAAAAVLGTVPLGTWANALAQFLGLVLVLVAMLIVEDRTAQ</sequence>